<feature type="non-terminal residue" evidence="3">
    <location>
        <position position="1"/>
    </location>
</feature>
<organism evidence="3 4">
    <name type="scientific">Puccinia striiformis</name>
    <dbReference type="NCBI Taxonomy" id="27350"/>
    <lineage>
        <taxon>Eukaryota</taxon>
        <taxon>Fungi</taxon>
        <taxon>Dikarya</taxon>
        <taxon>Basidiomycota</taxon>
        <taxon>Pucciniomycotina</taxon>
        <taxon>Pucciniomycetes</taxon>
        <taxon>Pucciniales</taxon>
        <taxon>Pucciniaceae</taxon>
        <taxon>Puccinia</taxon>
    </lineage>
</organism>
<feature type="region of interest" description="Disordered" evidence="1">
    <location>
        <begin position="272"/>
        <end position="293"/>
    </location>
</feature>
<sequence>ATDDTQPPSPDSSTNFNSHLLFNPTLTSSLAAPSPLTTSATTVATLSGLQSGNENGILIHVLRTEDLIADKLKSKPLLLEKLSHLLIRVELGNHQRQAKRSPDAQDAKDSPLVPLGLTAPEVLNIADKYMSEGIVAALLSVTQEPLIVEAVREDNTPVQAEAYKVTIGIKILEVEGMSLAETDLPAVDLLHLIVHPDQADPSKVATVTTLAPEALVDPQPAASAFATGNMGPAAMLDAALDSTRASLESTLHALSNAMQGMAAHASGMLNGSRPRKPCHKHHHNHHKGAAPKTHAKPIELAAATKAPEPHQPVSRHSFRHRLACFAKMVARSSLAVLLVALPFALVFLVFTFIISSLLRRRLNSESSASTIPPAYQAIPVDEKFNDEQQVIVISVQDADKN</sequence>
<dbReference type="EMBL" id="PKSL01000135">
    <property type="protein sequence ID" value="POW02839.1"/>
    <property type="molecule type" value="Genomic_DNA"/>
</dbReference>
<feature type="transmembrane region" description="Helical" evidence="2">
    <location>
        <begin position="334"/>
        <end position="358"/>
    </location>
</feature>
<comment type="caution">
    <text evidence="3">The sequence shown here is derived from an EMBL/GenBank/DDBJ whole genome shotgun (WGS) entry which is preliminary data.</text>
</comment>
<dbReference type="VEuPathDB" id="FungiDB:PSHT_06907"/>
<evidence type="ECO:0000313" key="3">
    <source>
        <dbReference type="EMBL" id="POW02839.1"/>
    </source>
</evidence>
<keyword evidence="2" id="KW-1133">Transmembrane helix</keyword>
<accession>A0A2S4UZY4</accession>
<dbReference type="Proteomes" id="UP000239156">
    <property type="component" value="Unassembled WGS sequence"/>
</dbReference>
<reference evidence="3" key="1">
    <citation type="submission" date="2017-12" db="EMBL/GenBank/DDBJ databases">
        <title>Gene loss provides genomic basis for host adaptation in cereal stripe rust fungi.</title>
        <authorList>
            <person name="Xia C."/>
        </authorList>
    </citation>
    <scope>NUCLEOTIDE SEQUENCE [LARGE SCALE GENOMIC DNA]</scope>
    <source>
        <strain evidence="3">93-210</strain>
    </source>
</reference>
<evidence type="ECO:0000256" key="1">
    <source>
        <dbReference type="SAM" id="MobiDB-lite"/>
    </source>
</evidence>
<keyword evidence="2" id="KW-0812">Transmembrane</keyword>
<keyword evidence="4" id="KW-1185">Reference proteome</keyword>
<protein>
    <submittedName>
        <fullName evidence="3">Uncharacterized protein</fullName>
    </submittedName>
</protein>
<evidence type="ECO:0000256" key="2">
    <source>
        <dbReference type="SAM" id="Phobius"/>
    </source>
</evidence>
<feature type="compositionally biased region" description="Basic residues" evidence="1">
    <location>
        <begin position="273"/>
        <end position="293"/>
    </location>
</feature>
<keyword evidence="2" id="KW-0472">Membrane</keyword>
<dbReference type="AlphaFoldDB" id="A0A2S4UZY4"/>
<dbReference type="VEuPathDB" id="FungiDB:PSTT_11521"/>
<gene>
    <name evidence="3" type="ORF">PSTT_11521</name>
</gene>
<name>A0A2S4UZY4_9BASI</name>
<proteinExistence type="predicted"/>
<evidence type="ECO:0000313" key="4">
    <source>
        <dbReference type="Proteomes" id="UP000239156"/>
    </source>
</evidence>